<feature type="domain" description="AAA+ ATPase" evidence="2">
    <location>
        <begin position="1078"/>
        <end position="1236"/>
    </location>
</feature>
<dbReference type="InterPro" id="IPR031248">
    <property type="entry name" value="RNF213"/>
</dbReference>
<name>A0A0V0QLK6_PSEPJ</name>
<dbReference type="CDD" id="cd00009">
    <property type="entry name" value="AAA"/>
    <property type="match status" value="1"/>
</dbReference>
<comment type="caution">
    <text evidence="3">The sequence shown here is derived from an EMBL/GenBank/DDBJ whole genome shotgun (WGS) entry which is preliminary data.</text>
</comment>
<dbReference type="GO" id="GO:0005524">
    <property type="term" value="F:ATP binding"/>
    <property type="evidence" value="ECO:0007669"/>
    <property type="project" value="InterPro"/>
</dbReference>
<evidence type="ECO:0000256" key="1">
    <source>
        <dbReference type="SAM" id="Coils"/>
    </source>
</evidence>
<gene>
    <name evidence="3" type="ORF">PPERSA_10198</name>
</gene>
<dbReference type="EMBL" id="LDAU01000144">
    <property type="protein sequence ID" value="KRX03117.1"/>
    <property type="molecule type" value="Genomic_DNA"/>
</dbReference>
<dbReference type="Pfam" id="PF07728">
    <property type="entry name" value="AAA_5"/>
    <property type="match status" value="1"/>
</dbReference>
<dbReference type="Gene3D" id="3.40.50.300">
    <property type="entry name" value="P-loop containing nucleotide triphosphate hydrolases"/>
    <property type="match status" value="2"/>
</dbReference>
<keyword evidence="3" id="KW-0378">Hydrolase</keyword>
<organism evidence="3 4">
    <name type="scientific">Pseudocohnilembus persalinus</name>
    <name type="common">Ciliate</name>
    <dbReference type="NCBI Taxonomy" id="266149"/>
    <lineage>
        <taxon>Eukaryota</taxon>
        <taxon>Sar</taxon>
        <taxon>Alveolata</taxon>
        <taxon>Ciliophora</taxon>
        <taxon>Intramacronucleata</taxon>
        <taxon>Oligohymenophorea</taxon>
        <taxon>Scuticociliatia</taxon>
        <taxon>Philasterida</taxon>
        <taxon>Pseudocohnilembidae</taxon>
        <taxon>Pseudocohnilembus</taxon>
    </lineage>
</organism>
<keyword evidence="4" id="KW-1185">Reference proteome</keyword>
<dbReference type="InterPro" id="IPR027417">
    <property type="entry name" value="P-loop_NTPase"/>
</dbReference>
<dbReference type="InterPro" id="IPR003593">
    <property type="entry name" value="AAA+_ATPase"/>
</dbReference>
<dbReference type="PANTHER" id="PTHR22605">
    <property type="entry name" value="RZ-TYPE DOMAIN-CONTAINING PROTEIN"/>
    <property type="match status" value="1"/>
</dbReference>
<dbReference type="SUPFAM" id="SSF52540">
    <property type="entry name" value="P-loop containing nucleoside triphosphate hydrolases"/>
    <property type="match status" value="2"/>
</dbReference>
<sequence>MPITIEIIKSNNQNQEITQYVSKLEEYKKKLQYDYDKFQEKLFNVQENIQVISIKIAEQMDKSQLTMKIIKQFLKNSNITFQIKNSSEIYFRATIIEMQDQNNLIQDQPNIQKSQQQQLQQQKANCLAFENLEEINSHKVKAELMITNTQYSIDVNDETERNINIQKHEDVKNFHTTIEHLYKIQHFLDLLVKKGYYNIENCDIQMQIIEGNICQLVQKSKALEDDYKQWNDFFDSYMSQEPLLSFISPQTLYQIQEIIYQQEKFNKGFFSIQQISQQLFNLLVVENDQEQEFGNTMYVYSKNFENKFNALYGIKDRKQIIQKVIQIMKANQKLWQLWDIKNEQKNQEKYQIKKVNLKSTDFLDNLTRLIRNNVIIPGQFLFCNNQTQFNDLLLILNRFKYAQFGNRSYYILNIEKLKNSIKNQLFEYIIAMTHEQKKNNLYLFYRDINNNQINSQIPMIEECNVFQQRDLDSFVKTHIARDKIEIVCSQQSGQGKSYYIQQQVRNLLQIQKFQKQCYIKIPIYGDIKKQYLIQKIKQYIDKNPSKFKIFHFDIYSTSEIDISAFYFEFFVTGVLNNNNKEFLVVPQNCKVYIEIQNQNFKIQDEYVSPLECIYGHLNYIKLNNTDFLDRIDYNQHQPYSSIQITLKYLNILKQGAQNLSKNKNNQSIQIKDTNLCKDMKGSSEFQMLKNLYLLLDNKNVNLLFDTNQEISTFEENSKHFEQNLSKIQEFLKYKNQNEWIQSITELQITNENFYKIALIFLRISSNLPVILMGDTGIGKTSLVQLLSKIIQSQVYPLNIHAGIQTDEIINFVKEKIKNQKNNEKTIIFFDEINTNQAVSGIFKEIIIDRTVCGDIIPDNITFIAACNPYIFKQSNLVYLVEIMPDSMYPFIWNYDKLKKNDEDTYIEKIIGNIPQFKNYILKNVKDNTIQMIKQSQEFIRNNYNQYSVSLRELKRFQILFKYFYENIDEKFKFYYKNTQENIYSPFMKQFGYIQYDQKQKIEYVVILSILCCYYLRLDDQNLRQKFLKLAEQNNFNQFNKVMKCEYNDLIQKIKLPPGIAPNISLKENIFALFTCLRTNIPLFILGQPGSSKTLAVNLILSSMRNKKSDNKFFQQLQEVYPNFYQGHLQSTSEKIKKTFDSAIQLQNQLKLKSVVTNQSQNNKNPTEAQVLIVIDEIGLAEQSPYNPLKVLHPLLEPSEKQNQIAFVGISNWSLDASKMNRGICLSKPKLDIHQLNETAVAIYEHLLQNQQDNKIKNQLKQVFESISDIYLMYMQEINKQTAEKSYQPNFHGLRDFYFLIKYISKSVIKSEKKEDGKLDESLLMNLIYTGLVKNFGGNQAMLQKMLDIFQQKYLNYSFAKPQHQDQIKEQLIKENLENNAILDRNLMLISDNLDTAYNQLTSITKDIKKPSKLFVGSNFQDDTQIEKSYEVINQVIDSVQKGYICILINLDDIYQSFYDLLNQNFQIQKVGTEKYFCRISVGAESSKIQVNENFKLVLIQDVSSYKRLDPPLLNRFEKHFISDNIKDYGFLELCQWVDRLNISKKLFTFYNKKILITLYQLYKKQYNDQINTILRECKNDMIKLINLNGLKFLLKNKLSNGIKQEDIEFLERRLAQKNYNSIIDYLQMHPYNNSQKPIQSYIYTSNYKQYKNVFIKKLGEINFNCMQIDIDTIQSERQLTDNIRKYFLDRKNNLLLILYDMQIQDNNKNRLTKIKFIIDEQIKLFKEMQEQQQEFQHINKNIVFIFQINNKTIEEAKNSFKEPCSNCKQENYSLNQCKYLHMNYQGQVFSENWEQVQIDNLFPKFQNDINELIKLDVNVQKRKQLRGFQQFRKNLQYAKQRFN</sequence>
<dbReference type="InParanoid" id="A0A0V0QLK6"/>
<dbReference type="SMART" id="SM00382">
    <property type="entry name" value="AAA"/>
    <property type="match status" value="2"/>
</dbReference>
<dbReference type="Proteomes" id="UP000054937">
    <property type="component" value="Unassembled WGS sequence"/>
</dbReference>
<feature type="coiled-coil region" evidence="1">
    <location>
        <begin position="10"/>
        <end position="41"/>
    </location>
</feature>
<dbReference type="PANTHER" id="PTHR22605:SF1">
    <property type="entry name" value="RZ-TYPE DOMAIN-CONTAINING PROTEIN"/>
    <property type="match status" value="1"/>
</dbReference>
<dbReference type="OMA" id="RECKNDM"/>
<dbReference type="GO" id="GO:0004842">
    <property type="term" value="F:ubiquitin-protein transferase activity"/>
    <property type="evidence" value="ECO:0007669"/>
    <property type="project" value="InterPro"/>
</dbReference>
<reference evidence="3 4" key="1">
    <citation type="journal article" date="2015" name="Sci. Rep.">
        <title>Genome of the facultative scuticociliatosis pathogen Pseudocohnilembus persalinus provides insight into its virulence through horizontal gene transfer.</title>
        <authorList>
            <person name="Xiong J."/>
            <person name="Wang G."/>
            <person name="Cheng J."/>
            <person name="Tian M."/>
            <person name="Pan X."/>
            <person name="Warren A."/>
            <person name="Jiang C."/>
            <person name="Yuan D."/>
            <person name="Miao W."/>
        </authorList>
    </citation>
    <scope>NUCLEOTIDE SEQUENCE [LARGE SCALE GENOMIC DNA]</scope>
    <source>
        <strain evidence="3">36N120E</strain>
    </source>
</reference>
<evidence type="ECO:0000313" key="3">
    <source>
        <dbReference type="EMBL" id="KRX03117.1"/>
    </source>
</evidence>
<proteinExistence type="predicted"/>
<evidence type="ECO:0000313" key="4">
    <source>
        <dbReference type="Proteomes" id="UP000054937"/>
    </source>
</evidence>
<feature type="domain" description="AAA+ ATPase" evidence="2">
    <location>
        <begin position="765"/>
        <end position="898"/>
    </location>
</feature>
<protein>
    <submittedName>
        <fullName evidence="3">p-loop containing nucleoside triphosphate hydrolase</fullName>
    </submittedName>
</protein>
<accession>A0A0V0QLK6</accession>
<evidence type="ECO:0000259" key="2">
    <source>
        <dbReference type="SMART" id="SM00382"/>
    </source>
</evidence>
<keyword evidence="1" id="KW-0175">Coiled coil</keyword>
<dbReference type="InterPro" id="IPR011704">
    <property type="entry name" value="ATPase_dyneun-rel_AAA"/>
</dbReference>
<dbReference type="OrthoDB" id="313566at2759"/>
<dbReference type="GO" id="GO:0016887">
    <property type="term" value="F:ATP hydrolysis activity"/>
    <property type="evidence" value="ECO:0007669"/>
    <property type="project" value="InterPro"/>
</dbReference>